<gene>
    <name evidence="2" type="ORF">GCM10022261_14240</name>
</gene>
<name>A0ABP8EIU9_9MICO</name>
<dbReference type="RefSeq" id="WP_236863970.1">
    <property type="nucleotide sequence ID" value="NZ_BAABAZ010000005.1"/>
</dbReference>
<dbReference type="Pfam" id="PF03476">
    <property type="entry name" value="MOSC_N"/>
    <property type="match status" value="1"/>
</dbReference>
<dbReference type="SUPFAM" id="SSF50800">
    <property type="entry name" value="PK beta-barrel domain-like"/>
    <property type="match status" value="1"/>
</dbReference>
<protein>
    <recommendedName>
        <fullName evidence="1">MOSC domain-containing protein</fullName>
    </recommendedName>
</protein>
<keyword evidence="3" id="KW-1185">Reference proteome</keyword>
<comment type="caution">
    <text evidence="2">The sequence shown here is derived from an EMBL/GenBank/DDBJ whole genome shotgun (WGS) entry which is preliminary data.</text>
</comment>
<organism evidence="2 3">
    <name type="scientific">Brevibacterium daeguense</name>
    <dbReference type="NCBI Taxonomy" id="909936"/>
    <lineage>
        <taxon>Bacteria</taxon>
        <taxon>Bacillati</taxon>
        <taxon>Actinomycetota</taxon>
        <taxon>Actinomycetes</taxon>
        <taxon>Micrococcales</taxon>
        <taxon>Brevibacteriaceae</taxon>
        <taxon>Brevibacterium</taxon>
    </lineage>
</organism>
<dbReference type="Proteomes" id="UP001501586">
    <property type="component" value="Unassembled WGS sequence"/>
</dbReference>
<reference evidence="3" key="1">
    <citation type="journal article" date="2019" name="Int. J. Syst. Evol. Microbiol.">
        <title>The Global Catalogue of Microorganisms (GCM) 10K type strain sequencing project: providing services to taxonomists for standard genome sequencing and annotation.</title>
        <authorList>
            <consortium name="The Broad Institute Genomics Platform"/>
            <consortium name="The Broad Institute Genome Sequencing Center for Infectious Disease"/>
            <person name="Wu L."/>
            <person name="Ma J."/>
        </authorList>
    </citation>
    <scope>NUCLEOTIDE SEQUENCE [LARGE SCALE GENOMIC DNA]</scope>
    <source>
        <strain evidence="3">JCM 17458</strain>
    </source>
</reference>
<proteinExistence type="predicted"/>
<dbReference type="InterPro" id="IPR005303">
    <property type="entry name" value="MOCOS_middle"/>
</dbReference>
<sequence length="250" mass="27091">MTELAVAAFGFAVIKGTRHRPRPESRLDTVGPVGDRRYCLIDLKSGKVLRTVQHPALVTVDVEEDDRGLVLELPTGASVSGHPVPSGQTVEIDYWGRKVPMEIVTGPHAEFFSDLLGREVQLARAPRGGVVFADPVSIATTGSIADLARRANHPQLLTEAARFRATFLIDEPEPFAEERWVGHEVTIGERRLRITAPIGRCGVIDVNPTSGERGSRLLKTLAGYRPCNAAGEPLFGVCAEVIPEEPIPGH</sequence>
<evidence type="ECO:0000313" key="3">
    <source>
        <dbReference type="Proteomes" id="UP001501586"/>
    </source>
</evidence>
<dbReference type="PROSITE" id="PS51340">
    <property type="entry name" value="MOSC"/>
    <property type="match status" value="1"/>
</dbReference>
<dbReference type="EMBL" id="BAABAZ010000005">
    <property type="protein sequence ID" value="GAA4283893.1"/>
    <property type="molecule type" value="Genomic_DNA"/>
</dbReference>
<evidence type="ECO:0000259" key="1">
    <source>
        <dbReference type="PROSITE" id="PS51340"/>
    </source>
</evidence>
<dbReference type="Pfam" id="PF03473">
    <property type="entry name" value="MOSC"/>
    <property type="match status" value="1"/>
</dbReference>
<dbReference type="InterPro" id="IPR011037">
    <property type="entry name" value="Pyrv_Knase-like_insert_dom_sf"/>
</dbReference>
<accession>A0ABP8EIU9</accession>
<evidence type="ECO:0000313" key="2">
    <source>
        <dbReference type="EMBL" id="GAA4283893.1"/>
    </source>
</evidence>
<dbReference type="SUPFAM" id="SSF141673">
    <property type="entry name" value="MOSC N-terminal domain-like"/>
    <property type="match status" value="1"/>
</dbReference>
<feature type="domain" description="MOSC" evidence="1">
    <location>
        <begin position="101"/>
        <end position="250"/>
    </location>
</feature>
<dbReference type="InterPro" id="IPR005302">
    <property type="entry name" value="MoCF_Sase_C"/>
</dbReference>